<dbReference type="EMBL" id="CP031165">
    <property type="protein sequence ID" value="AXV07697.1"/>
    <property type="molecule type" value="Genomic_DNA"/>
</dbReference>
<dbReference type="PANTHER" id="PTHR21716">
    <property type="entry name" value="TRANSMEMBRANE PROTEIN"/>
    <property type="match status" value="1"/>
</dbReference>
<dbReference type="Proteomes" id="UP000264006">
    <property type="component" value="Chromosome"/>
</dbReference>
<dbReference type="GO" id="GO:0055085">
    <property type="term" value="P:transmembrane transport"/>
    <property type="evidence" value="ECO:0007669"/>
    <property type="project" value="TreeGrafter"/>
</dbReference>
<keyword evidence="6 8" id="KW-1133">Transmembrane helix</keyword>
<gene>
    <name evidence="9" type="ORF">DVS28_a3018</name>
</gene>
<evidence type="ECO:0000256" key="5">
    <source>
        <dbReference type="ARBA" id="ARBA00022692"/>
    </source>
</evidence>
<feature type="transmembrane region" description="Helical" evidence="8">
    <location>
        <begin position="142"/>
        <end position="161"/>
    </location>
</feature>
<accession>A0A346XZQ0</accession>
<sequence length="350" mass="36463">MGRSAWYLLGILLALGAVGWLVSRVALVVVACILAVLIAATIEPLVERLEDRGVSRTVSALGLTVSWILVLLGVFALVGWRFVDQVPELADQLRQALERLRGQFPGLPIPRNGGVEEIFSSVAGTGDGEGGGSNAAVSGLRVLAEVLTGAALAVVLSFFLLRDGRSMWAWFLGLFSRRRRARVDRMGHAAYGTIAQYVRGLTVVALADATLSAIGLFALGVPLAEALVVLTLFAAYIPTIGAFVVGGLAVATAFASGGTGLAITVGVLYTVIQQVDGNVLQPWVMGSRLPLHPAAVLIALTCGGLLAGVVGALLFVPLSAAVVAAFRAWREDRDGVHEDQTTIPAAAHTA</sequence>
<organism evidence="9 10">
    <name type="scientific">Euzebya pacifica</name>
    <dbReference type="NCBI Taxonomy" id="1608957"/>
    <lineage>
        <taxon>Bacteria</taxon>
        <taxon>Bacillati</taxon>
        <taxon>Actinomycetota</taxon>
        <taxon>Nitriliruptoria</taxon>
        <taxon>Euzebyales</taxon>
    </lineage>
</organism>
<keyword evidence="5 8" id="KW-0812">Transmembrane</keyword>
<keyword evidence="7 8" id="KW-0472">Membrane</keyword>
<keyword evidence="10" id="KW-1185">Reference proteome</keyword>
<dbReference type="InterPro" id="IPR002549">
    <property type="entry name" value="AI-2E-like"/>
</dbReference>
<reference evidence="9 10" key="1">
    <citation type="submission" date="2018-09" db="EMBL/GenBank/DDBJ databases">
        <title>Complete genome sequence of Euzebya sp. DY32-46 isolated from seawater of Pacific Ocean.</title>
        <authorList>
            <person name="Xu L."/>
            <person name="Wu Y.-H."/>
            <person name="Xu X.-W."/>
        </authorList>
    </citation>
    <scope>NUCLEOTIDE SEQUENCE [LARGE SCALE GENOMIC DNA]</scope>
    <source>
        <strain evidence="9 10">DY32-46</strain>
    </source>
</reference>
<dbReference type="KEGG" id="euz:DVS28_a3018"/>
<evidence type="ECO:0000256" key="4">
    <source>
        <dbReference type="ARBA" id="ARBA00022475"/>
    </source>
</evidence>
<evidence type="ECO:0000256" key="6">
    <source>
        <dbReference type="ARBA" id="ARBA00022989"/>
    </source>
</evidence>
<evidence type="ECO:0000313" key="9">
    <source>
        <dbReference type="EMBL" id="AXV07697.1"/>
    </source>
</evidence>
<proteinExistence type="inferred from homology"/>
<evidence type="ECO:0000256" key="8">
    <source>
        <dbReference type="SAM" id="Phobius"/>
    </source>
</evidence>
<dbReference type="PANTHER" id="PTHR21716:SF53">
    <property type="entry name" value="PERMEASE PERM-RELATED"/>
    <property type="match status" value="1"/>
</dbReference>
<dbReference type="Pfam" id="PF01594">
    <property type="entry name" value="AI-2E_transport"/>
    <property type="match status" value="1"/>
</dbReference>
<name>A0A346XZQ0_9ACTN</name>
<protein>
    <submittedName>
        <fullName evidence="9">Putative integral membrane protein</fullName>
    </submittedName>
</protein>
<keyword evidence="3" id="KW-0813">Transport</keyword>
<feature type="transmembrane region" description="Helical" evidence="8">
    <location>
        <begin position="58"/>
        <end position="83"/>
    </location>
</feature>
<keyword evidence="4" id="KW-1003">Cell membrane</keyword>
<dbReference type="GO" id="GO:0005886">
    <property type="term" value="C:plasma membrane"/>
    <property type="evidence" value="ECO:0007669"/>
    <property type="project" value="UniProtKB-SubCell"/>
</dbReference>
<evidence type="ECO:0000256" key="3">
    <source>
        <dbReference type="ARBA" id="ARBA00022448"/>
    </source>
</evidence>
<evidence type="ECO:0000256" key="1">
    <source>
        <dbReference type="ARBA" id="ARBA00004651"/>
    </source>
</evidence>
<feature type="transmembrane region" description="Helical" evidence="8">
    <location>
        <begin position="292"/>
        <end position="325"/>
    </location>
</feature>
<evidence type="ECO:0000313" key="10">
    <source>
        <dbReference type="Proteomes" id="UP000264006"/>
    </source>
</evidence>
<feature type="transmembrane region" description="Helical" evidence="8">
    <location>
        <begin position="26"/>
        <end position="46"/>
    </location>
</feature>
<comment type="subcellular location">
    <subcellularLocation>
        <location evidence="1">Cell membrane</location>
        <topology evidence="1">Multi-pass membrane protein</topology>
    </subcellularLocation>
</comment>
<evidence type="ECO:0000256" key="7">
    <source>
        <dbReference type="ARBA" id="ARBA00023136"/>
    </source>
</evidence>
<feature type="transmembrane region" description="Helical" evidence="8">
    <location>
        <begin position="243"/>
        <end position="272"/>
    </location>
</feature>
<dbReference type="AlphaFoldDB" id="A0A346XZQ0"/>
<comment type="similarity">
    <text evidence="2">Belongs to the autoinducer-2 exporter (AI-2E) (TC 2.A.86) family.</text>
</comment>
<evidence type="ECO:0000256" key="2">
    <source>
        <dbReference type="ARBA" id="ARBA00009773"/>
    </source>
</evidence>